<feature type="transmembrane region" description="Helical" evidence="7">
    <location>
        <begin position="201"/>
        <end position="222"/>
    </location>
</feature>
<evidence type="ECO:0000256" key="5">
    <source>
        <dbReference type="ARBA" id="ARBA00022989"/>
    </source>
</evidence>
<feature type="transmembrane region" description="Helical" evidence="7">
    <location>
        <begin position="377"/>
        <end position="397"/>
    </location>
</feature>
<keyword evidence="5 7" id="KW-1133">Transmembrane helix</keyword>
<dbReference type="PANTHER" id="PTHR42810">
    <property type="entry name" value="PURINE PERMEASE C1399.01C-RELATED"/>
    <property type="match status" value="1"/>
</dbReference>
<keyword evidence="6 7" id="KW-0472">Membrane</keyword>
<organism evidence="8 9">
    <name type="scientific">Chytriomyces confervae</name>
    <dbReference type="NCBI Taxonomy" id="246404"/>
    <lineage>
        <taxon>Eukaryota</taxon>
        <taxon>Fungi</taxon>
        <taxon>Fungi incertae sedis</taxon>
        <taxon>Chytridiomycota</taxon>
        <taxon>Chytridiomycota incertae sedis</taxon>
        <taxon>Chytridiomycetes</taxon>
        <taxon>Chytridiales</taxon>
        <taxon>Chytriomycetaceae</taxon>
        <taxon>Chytriomyces</taxon>
    </lineage>
</organism>
<feature type="transmembrane region" description="Helical" evidence="7">
    <location>
        <begin position="135"/>
        <end position="153"/>
    </location>
</feature>
<dbReference type="GO" id="GO:0005886">
    <property type="term" value="C:plasma membrane"/>
    <property type="evidence" value="ECO:0007669"/>
    <property type="project" value="TreeGrafter"/>
</dbReference>
<sequence>MEHSNSSNTVFLTADAQSKHAGAARSGQDAVQWQAVEVDLAASTANGLSAIKEQKPFQDSYFPRYEYTNSGGDMDIEERPSWGYALVLGLQHLLAMFGATVLIPSLMGFDVSTTLFFSGVGTLLFYGLVGGRVPAYLGASAAFLSCVNTATAYKPAFFGQLNPNVRIAQGGIFVVGIVYAVVGAIVHFVGSAFLQVLMPPLVSGSVVMAIGLNLAGIGVSNANANVDAPWQTCVAILVIGAFAAFGPGFSKQIPILFGLVLAYVIAVIAGSRNGRPLDYTFLNEAAWVAAPKFTAPVFDGSAIATILPAVIVLLAENMGHVATIGSITNRDLNGYLGRAFLGDALATMISSIGGGAGVTTYAENIGTMLKTKAVTRVYSSVIFIFAAVFAIILSFIPKFTALINTIPPGIWGGVEIILFGLISITGARIWAQNKVDLGEPKNLFIAAVVVILGAGMPSLPGGVVKLSSTFQLDGIGLSAIVALVLNLAVFVIPDAIKSLVEKKKYS</sequence>
<evidence type="ECO:0000256" key="7">
    <source>
        <dbReference type="SAM" id="Phobius"/>
    </source>
</evidence>
<dbReference type="OrthoDB" id="1641903at2759"/>
<name>A0A507DZ01_9FUNG</name>
<feature type="transmembrane region" description="Helical" evidence="7">
    <location>
        <begin position="173"/>
        <end position="194"/>
    </location>
</feature>
<feature type="transmembrane region" description="Helical" evidence="7">
    <location>
        <begin position="82"/>
        <end position="103"/>
    </location>
</feature>
<comment type="subcellular location">
    <subcellularLocation>
        <location evidence="1">Membrane</location>
        <topology evidence="1">Multi-pass membrane protein</topology>
    </subcellularLocation>
</comment>
<keyword evidence="3" id="KW-0813">Transport</keyword>
<proteinExistence type="inferred from homology"/>
<evidence type="ECO:0000256" key="1">
    <source>
        <dbReference type="ARBA" id="ARBA00004141"/>
    </source>
</evidence>
<dbReference type="AlphaFoldDB" id="A0A507DZ01"/>
<feature type="transmembrane region" description="Helical" evidence="7">
    <location>
        <begin position="253"/>
        <end position="273"/>
    </location>
</feature>
<feature type="transmembrane region" description="Helical" evidence="7">
    <location>
        <begin position="475"/>
        <end position="496"/>
    </location>
</feature>
<feature type="transmembrane region" description="Helical" evidence="7">
    <location>
        <begin position="409"/>
        <end position="431"/>
    </location>
</feature>
<reference evidence="8 9" key="1">
    <citation type="journal article" date="2019" name="Sci. Rep.">
        <title>Comparative genomics of chytrid fungi reveal insights into the obligate biotrophic and pathogenic lifestyle of Synchytrium endobioticum.</title>
        <authorList>
            <person name="van de Vossenberg B.T.L.H."/>
            <person name="Warris S."/>
            <person name="Nguyen H.D.T."/>
            <person name="van Gent-Pelzer M.P.E."/>
            <person name="Joly D.L."/>
            <person name="van de Geest H.C."/>
            <person name="Bonants P.J.M."/>
            <person name="Smith D.S."/>
            <person name="Levesque C.A."/>
            <person name="van der Lee T.A.J."/>
        </authorList>
    </citation>
    <scope>NUCLEOTIDE SEQUENCE [LARGE SCALE GENOMIC DNA]</scope>
    <source>
        <strain evidence="8 9">CBS 675.73</strain>
    </source>
</reference>
<keyword evidence="4 7" id="KW-0812">Transmembrane</keyword>
<evidence type="ECO:0000256" key="2">
    <source>
        <dbReference type="ARBA" id="ARBA00008821"/>
    </source>
</evidence>
<evidence type="ECO:0000256" key="3">
    <source>
        <dbReference type="ARBA" id="ARBA00022448"/>
    </source>
</evidence>
<feature type="transmembrane region" description="Helical" evidence="7">
    <location>
        <begin position="443"/>
        <end position="463"/>
    </location>
</feature>
<comment type="similarity">
    <text evidence="2">Belongs to the nucleobase:cation symporter-2 (NCS2) (TC 2.A.40) family.</text>
</comment>
<gene>
    <name evidence="8" type="ORF">CcCBS67573_g09388</name>
</gene>
<feature type="transmembrane region" description="Helical" evidence="7">
    <location>
        <begin position="228"/>
        <end position="246"/>
    </location>
</feature>
<accession>A0A507DZ01</accession>
<dbReference type="STRING" id="246404.A0A507DZ01"/>
<dbReference type="Pfam" id="PF00860">
    <property type="entry name" value="Xan_ur_permease"/>
    <property type="match status" value="1"/>
</dbReference>
<evidence type="ECO:0000256" key="6">
    <source>
        <dbReference type="ARBA" id="ARBA00023136"/>
    </source>
</evidence>
<feature type="transmembrane region" description="Helical" evidence="7">
    <location>
        <begin position="109"/>
        <end position="128"/>
    </location>
</feature>
<protein>
    <recommendedName>
        <fullName evidence="10">Uracil-xanthine permease</fullName>
    </recommendedName>
</protein>
<evidence type="ECO:0008006" key="10">
    <source>
        <dbReference type="Google" id="ProtNLM"/>
    </source>
</evidence>
<evidence type="ECO:0000313" key="9">
    <source>
        <dbReference type="Proteomes" id="UP000320333"/>
    </source>
</evidence>
<evidence type="ECO:0000313" key="8">
    <source>
        <dbReference type="EMBL" id="TPX56070.1"/>
    </source>
</evidence>
<keyword evidence="9" id="KW-1185">Reference proteome</keyword>
<dbReference type="InterPro" id="IPR006043">
    <property type="entry name" value="NCS2"/>
</dbReference>
<feature type="transmembrane region" description="Helical" evidence="7">
    <location>
        <begin position="293"/>
        <end position="315"/>
    </location>
</feature>
<dbReference type="EMBL" id="QEAP01000817">
    <property type="protein sequence ID" value="TPX56070.1"/>
    <property type="molecule type" value="Genomic_DNA"/>
</dbReference>
<evidence type="ECO:0000256" key="4">
    <source>
        <dbReference type="ARBA" id="ARBA00022692"/>
    </source>
</evidence>
<dbReference type="PANTHER" id="PTHR42810:SF4">
    <property type="entry name" value="URIC ACID TRANSPORTER UACT"/>
    <property type="match status" value="1"/>
</dbReference>
<comment type="caution">
    <text evidence="8">The sequence shown here is derived from an EMBL/GenBank/DDBJ whole genome shotgun (WGS) entry which is preliminary data.</text>
</comment>
<dbReference type="Proteomes" id="UP000320333">
    <property type="component" value="Unassembled WGS sequence"/>
</dbReference>
<dbReference type="GO" id="GO:0042907">
    <property type="term" value="F:xanthine transmembrane transporter activity"/>
    <property type="evidence" value="ECO:0007669"/>
    <property type="project" value="TreeGrafter"/>
</dbReference>